<name>A0A2S8BR65_9MYCO</name>
<evidence type="ECO:0000313" key="3">
    <source>
        <dbReference type="EMBL" id="PQM49165.1"/>
    </source>
</evidence>
<gene>
    <name evidence="3" type="ORF">C1Y40_00627</name>
</gene>
<dbReference type="Pfam" id="PF09299">
    <property type="entry name" value="Mu-transpos_C"/>
    <property type="match status" value="1"/>
</dbReference>
<dbReference type="GO" id="GO:0003676">
    <property type="term" value="F:nucleic acid binding"/>
    <property type="evidence" value="ECO:0007669"/>
    <property type="project" value="InterPro"/>
</dbReference>
<comment type="caution">
    <text evidence="3">The sequence shown here is derived from an EMBL/GenBank/DDBJ whole genome shotgun (WGS) entry which is preliminary data.</text>
</comment>
<accession>A0A2S8BR65</accession>
<dbReference type="Gene3D" id="3.30.420.10">
    <property type="entry name" value="Ribonuclease H-like superfamily/Ribonuclease H"/>
    <property type="match status" value="1"/>
</dbReference>
<dbReference type="GO" id="GO:0015074">
    <property type="term" value="P:DNA integration"/>
    <property type="evidence" value="ECO:0007669"/>
    <property type="project" value="InterPro"/>
</dbReference>
<feature type="compositionally biased region" description="Acidic residues" evidence="1">
    <location>
        <begin position="655"/>
        <end position="676"/>
    </location>
</feature>
<reference evidence="3 4" key="1">
    <citation type="journal article" date="2017" name="Int. J. Syst. Evol. Microbiol.">
        <title>Mycobacterium talmoniae sp. nov., a slowly growing mycobacterium isolated from human respiratory samples.</title>
        <authorList>
            <person name="Davidson R.M."/>
            <person name="DeGroote M.A."/>
            <person name="Marola J.L."/>
            <person name="Buss S."/>
            <person name="Jones V."/>
            <person name="McNeil M.R."/>
            <person name="Freifeld A.G."/>
            <person name="Elaine Epperson L."/>
            <person name="Hasan N.A."/>
            <person name="Jackson M."/>
            <person name="Iwen P.C."/>
            <person name="Salfinger M."/>
            <person name="Strong M."/>
        </authorList>
    </citation>
    <scope>NUCLEOTIDE SEQUENCE [LARGE SCALE GENOMIC DNA]</scope>
    <source>
        <strain evidence="3 4">ATCC BAA-2683</strain>
    </source>
</reference>
<dbReference type="InterPro" id="IPR036397">
    <property type="entry name" value="RNaseH_sf"/>
</dbReference>
<dbReference type="AlphaFoldDB" id="A0A2S8BR65"/>
<evidence type="ECO:0000313" key="4">
    <source>
        <dbReference type="Proteomes" id="UP000238296"/>
    </source>
</evidence>
<dbReference type="InterPro" id="IPR012337">
    <property type="entry name" value="RNaseH-like_sf"/>
</dbReference>
<protein>
    <recommendedName>
        <fullName evidence="2">Integrase catalytic domain-containing protein</fullName>
    </recommendedName>
</protein>
<evidence type="ECO:0000256" key="1">
    <source>
        <dbReference type="SAM" id="MobiDB-lite"/>
    </source>
</evidence>
<proteinExistence type="predicted"/>
<dbReference type="EMBL" id="PPEA01000093">
    <property type="protein sequence ID" value="PQM49165.1"/>
    <property type="molecule type" value="Genomic_DNA"/>
</dbReference>
<dbReference type="InterPro" id="IPR015378">
    <property type="entry name" value="Transposase-like_Mu_C"/>
</dbReference>
<organism evidence="3 4">
    <name type="scientific">Mycobacterium talmoniae</name>
    <dbReference type="NCBI Taxonomy" id="1858794"/>
    <lineage>
        <taxon>Bacteria</taxon>
        <taxon>Bacillati</taxon>
        <taxon>Actinomycetota</taxon>
        <taxon>Actinomycetes</taxon>
        <taxon>Mycobacteriales</taxon>
        <taxon>Mycobacteriaceae</taxon>
        <taxon>Mycobacterium</taxon>
    </lineage>
</organism>
<dbReference type="SUPFAM" id="SSF53098">
    <property type="entry name" value="Ribonuclease H-like"/>
    <property type="match status" value="1"/>
</dbReference>
<feature type="domain" description="Integrase catalytic" evidence="2">
    <location>
        <begin position="255"/>
        <end position="484"/>
    </location>
</feature>
<dbReference type="PROSITE" id="PS50994">
    <property type="entry name" value="INTEGRASE"/>
    <property type="match status" value="1"/>
</dbReference>
<dbReference type="InterPro" id="IPR001584">
    <property type="entry name" value="Integrase_cat-core"/>
</dbReference>
<dbReference type="Proteomes" id="UP000238296">
    <property type="component" value="Unassembled WGS sequence"/>
</dbReference>
<feature type="region of interest" description="Disordered" evidence="1">
    <location>
        <begin position="615"/>
        <end position="680"/>
    </location>
</feature>
<sequence length="698" mass="77602">MIGVRAGIVREGDEIRLAGEVFTVLALSGGAVRLMNSVGDRCAVPLSQLRTDPTLELVSSSWPPLCSQESLSGVPPAVADRARWWERHLIEVLTGTGDAGSDAGRCAFDVSVTTLRQRELAKVEELQAAGYEVSFKTLQRQRRAYERDGLLGVVDRRYLPQRALFGRVDQRVVEVARRLVDAETDQSTGTVRRFRRRVARELVAEHGPDAADAMPSETTFYRLMWRLSAGKHTFGSARTRRSLAKQPEKPFGAMTVARPGEMVEIDSTPLDVLVVLDDATVDRVELTGMVDNATRSIPAAVLRPTTKAVDAALLLARALTPEPMRPGWVDALRMSRSVLPHHRLTEIDHRLEDAAARPVIAPETIVCDHGKAYLSQTFRQACCTLGINLQPAHPDQPTDKPRVERTLQSVSTLFAQEVAGYVGSSVEHRGKNADREAAWSIVELQALLDEWIVTVWQNRPHDGLRDPVTPGKALTPNEKYAALVEFAGYVPMPLTGEDYIELLPAKWRTINSYGIRINNRIYDAKALNPHRHQDSGVHAHKGQWEVHHDPYDVSRIWVRNHHDGGWMMATWTHLRTAPVPFGESIWQQARSVLAQRGRDRPTEDELARAAADLLDRASNGPASSESLDAKQRQVAARNRVTAEPSWPRPVPPMPDDSEEESPALADGADDNNDDQIDVSKVIPLPVFDARKEAKLWRL</sequence>
<evidence type="ECO:0000259" key="2">
    <source>
        <dbReference type="PROSITE" id="PS50994"/>
    </source>
</evidence>